<dbReference type="GO" id="GO:0006355">
    <property type="term" value="P:regulation of DNA-templated transcription"/>
    <property type="evidence" value="ECO:0007669"/>
    <property type="project" value="InterPro"/>
</dbReference>
<dbReference type="AlphaFoldDB" id="A0A5X6EU26"/>
<dbReference type="Pfam" id="PF05509">
    <property type="entry name" value="TraY"/>
    <property type="match status" value="1"/>
</dbReference>
<dbReference type="SUPFAM" id="SSF47598">
    <property type="entry name" value="Ribbon-helix-helix"/>
    <property type="match status" value="1"/>
</dbReference>
<evidence type="ECO:0000256" key="2">
    <source>
        <dbReference type="ARBA" id="ARBA00007183"/>
    </source>
</evidence>
<evidence type="ECO:0000256" key="6">
    <source>
        <dbReference type="ARBA" id="ARBA00023125"/>
    </source>
</evidence>
<evidence type="ECO:0000256" key="5">
    <source>
        <dbReference type="ARBA" id="ARBA00022971"/>
    </source>
</evidence>
<dbReference type="InterPro" id="IPR008876">
    <property type="entry name" value="TraY"/>
</dbReference>
<dbReference type="GO" id="GO:0005737">
    <property type="term" value="C:cytoplasm"/>
    <property type="evidence" value="ECO:0007669"/>
    <property type="project" value="UniProtKB-SubCell"/>
</dbReference>
<evidence type="ECO:0000313" key="7">
    <source>
        <dbReference type="EMBL" id="ECA3795330.1"/>
    </source>
</evidence>
<evidence type="ECO:0000256" key="1">
    <source>
        <dbReference type="ARBA" id="ARBA00004496"/>
    </source>
</evidence>
<dbReference type="GO" id="GO:0003677">
    <property type="term" value="F:DNA binding"/>
    <property type="evidence" value="ECO:0007669"/>
    <property type="project" value="UniProtKB-KW"/>
</dbReference>
<sequence length="74" mass="8406">MLAIRLSDDIEARLDFLAKQTGRTKTFYAREAILVHLEDLEDYYLSAEAAARIRCGDEAVHSSEYVRKSLGLDD</sequence>
<name>A0A5X6EU26_SALET</name>
<comment type="similarity">
    <text evidence="2">Belongs to the TraY family.</text>
</comment>
<comment type="caution">
    <text evidence="7">The sequence shown here is derived from an EMBL/GenBank/DDBJ whole genome shotgun (WGS) entry which is preliminary data.</text>
</comment>
<comment type="subcellular location">
    <subcellularLocation>
        <location evidence="1">Cytoplasm</location>
    </subcellularLocation>
</comment>
<proteinExistence type="inferred from homology"/>
<organism evidence="7">
    <name type="scientific">Salmonella enterica subsp. enterica serovar Aqua</name>
    <dbReference type="NCBI Taxonomy" id="1302615"/>
    <lineage>
        <taxon>Bacteria</taxon>
        <taxon>Pseudomonadati</taxon>
        <taxon>Pseudomonadota</taxon>
        <taxon>Gammaproteobacteria</taxon>
        <taxon>Enterobacterales</taxon>
        <taxon>Enterobacteriaceae</taxon>
        <taxon>Salmonella</taxon>
    </lineage>
</organism>
<keyword evidence="6" id="KW-0238">DNA-binding</keyword>
<evidence type="ECO:0000256" key="4">
    <source>
        <dbReference type="ARBA" id="ARBA00022490"/>
    </source>
</evidence>
<dbReference type="EMBL" id="AAHUDZ010000080">
    <property type="protein sequence ID" value="ECA3795330.1"/>
    <property type="molecule type" value="Genomic_DNA"/>
</dbReference>
<keyword evidence="4" id="KW-0963">Cytoplasm</keyword>
<protein>
    <recommendedName>
        <fullName evidence="3">Relaxosome protein TraY</fullName>
    </recommendedName>
</protein>
<accession>A0A5X6EU26</accession>
<reference evidence="7" key="1">
    <citation type="submission" date="2018-12" db="EMBL/GenBank/DDBJ databases">
        <authorList>
            <person name="Ashton P.M."/>
            <person name="Dallman T."/>
            <person name="Nair S."/>
            <person name="De Pinna E."/>
            <person name="Peters T."/>
            <person name="Grant K."/>
        </authorList>
    </citation>
    <scope>NUCLEOTIDE SEQUENCE</scope>
    <source>
        <strain evidence="7">650060</strain>
    </source>
</reference>
<dbReference type="InterPro" id="IPR010985">
    <property type="entry name" value="Ribbon_hlx_hlx"/>
</dbReference>
<evidence type="ECO:0000256" key="3">
    <source>
        <dbReference type="ARBA" id="ARBA00020541"/>
    </source>
</evidence>
<keyword evidence="5" id="KW-0184">Conjugation</keyword>
<gene>
    <name evidence="7" type="ORF">EKG95_26755</name>
</gene>